<evidence type="ECO:0000313" key="1">
    <source>
        <dbReference type="EMBL" id="KUM45609.1"/>
    </source>
</evidence>
<dbReference type="EMBL" id="LKAM01000017">
    <property type="protein sequence ID" value="KUM45609.1"/>
    <property type="molecule type" value="Genomic_DNA"/>
</dbReference>
<dbReference type="AlphaFoldDB" id="A0A101LUJ2"/>
<keyword evidence="1" id="KW-0496">Mitochondrion</keyword>
<name>A0A101LUJ2_PICGL</name>
<comment type="caution">
    <text evidence="1">The sequence shown here is derived from an EMBL/GenBank/DDBJ whole genome shotgun (WGS) entry which is preliminary data.</text>
</comment>
<geneLocation type="mitochondrion" evidence="1"/>
<proteinExistence type="predicted"/>
<protein>
    <submittedName>
        <fullName evidence="1">Uncharacterized protein</fullName>
    </submittedName>
</protein>
<sequence length="84" mass="9172">MDGGSEPTLLSPLSGLPIGRSGFFLQLCKSSDSPPFMLRDGWSSTIRVGGFCKSVRICIRRDSRNVTDVTLAGIEDRTLPKIRT</sequence>
<accession>A0A101LUJ2</accession>
<gene>
    <name evidence="1" type="ORF">ABT39_MTgene2445</name>
</gene>
<reference evidence="1" key="1">
    <citation type="journal article" date="2015" name="Genome Biol. Evol.">
        <title>Organellar Genomes of White Spruce (Picea glauca): Assembly and Annotation.</title>
        <authorList>
            <person name="Jackman S.D."/>
            <person name="Warren R.L."/>
            <person name="Gibb E.A."/>
            <person name="Vandervalk B.P."/>
            <person name="Mohamadi H."/>
            <person name="Chu J."/>
            <person name="Raymond A."/>
            <person name="Pleasance S."/>
            <person name="Coope R."/>
            <person name="Wildung M.R."/>
            <person name="Ritland C.E."/>
            <person name="Bousquet J."/>
            <person name="Jones S.J."/>
            <person name="Bohlmann J."/>
            <person name="Birol I."/>
        </authorList>
    </citation>
    <scope>NUCLEOTIDE SEQUENCE [LARGE SCALE GENOMIC DNA]</scope>
    <source>
        <tissue evidence="1">Flushing bud</tissue>
    </source>
</reference>
<organism evidence="1">
    <name type="scientific">Picea glauca</name>
    <name type="common">White spruce</name>
    <name type="synonym">Pinus glauca</name>
    <dbReference type="NCBI Taxonomy" id="3330"/>
    <lineage>
        <taxon>Eukaryota</taxon>
        <taxon>Viridiplantae</taxon>
        <taxon>Streptophyta</taxon>
        <taxon>Embryophyta</taxon>
        <taxon>Tracheophyta</taxon>
        <taxon>Spermatophyta</taxon>
        <taxon>Pinopsida</taxon>
        <taxon>Pinidae</taxon>
        <taxon>Conifers I</taxon>
        <taxon>Pinales</taxon>
        <taxon>Pinaceae</taxon>
        <taxon>Picea</taxon>
    </lineage>
</organism>